<reference evidence="1" key="1">
    <citation type="journal article" date="2014" name="Front. Microbiol.">
        <title>High frequency of phylogenetically diverse reductive dehalogenase-homologous genes in deep subseafloor sedimentary metagenomes.</title>
        <authorList>
            <person name="Kawai M."/>
            <person name="Futagami T."/>
            <person name="Toyoda A."/>
            <person name="Takaki Y."/>
            <person name="Nishi S."/>
            <person name="Hori S."/>
            <person name="Arai W."/>
            <person name="Tsubouchi T."/>
            <person name="Morono Y."/>
            <person name="Uchiyama I."/>
            <person name="Ito T."/>
            <person name="Fujiyama A."/>
            <person name="Inagaki F."/>
            <person name="Takami H."/>
        </authorList>
    </citation>
    <scope>NUCLEOTIDE SEQUENCE</scope>
    <source>
        <strain evidence="1">Expedition CK06-06</strain>
    </source>
</reference>
<dbReference type="AlphaFoldDB" id="X1QYL7"/>
<organism evidence="1">
    <name type="scientific">marine sediment metagenome</name>
    <dbReference type="NCBI Taxonomy" id="412755"/>
    <lineage>
        <taxon>unclassified sequences</taxon>
        <taxon>metagenomes</taxon>
        <taxon>ecological metagenomes</taxon>
    </lineage>
</organism>
<dbReference type="EMBL" id="BARW01011470">
    <property type="protein sequence ID" value="GAI73652.1"/>
    <property type="molecule type" value="Genomic_DNA"/>
</dbReference>
<comment type="caution">
    <text evidence="1">The sequence shown here is derived from an EMBL/GenBank/DDBJ whole genome shotgun (WGS) entry which is preliminary data.</text>
</comment>
<evidence type="ECO:0000313" key="1">
    <source>
        <dbReference type="EMBL" id="GAI73652.1"/>
    </source>
</evidence>
<sequence length="101" mass="11636">YINPTALGLLKIEDKARKLIIYGLKDYQFGNKVVIKGIPKNAKKVADDIYEVYQSIGIKSGLHRQELNRVLWRRMQKHLSRRYKKGVVSADGKVKPLELTL</sequence>
<proteinExistence type="predicted"/>
<name>X1QYL7_9ZZZZ</name>
<protein>
    <submittedName>
        <fullName evidence="1">Uncharacterized protein</fullName>
    </submittedName>
</protein>
<gene>
    <name evidence="1" type="ORF">S12H4_22109</name>
</gene>
<feature type="non-terminal residue" evidence="1">
    <location>
        <position position="1"/>
    </location>
</feature>
<accession>X1QYL7</accession>